<keyword evidence="4" id="KW-0521">NADP</keyword>
<dbReference type="InterPro" id="IPR011032">
    <property type="entry name" value="GroES-like_sf"/>
</dbReference>
<dbReference type="InterPro" id="IPR036291">
    <property type="entry name" value="NAD(P)-bd_dom_sf"/>
</dbReference>
<keyword evidence="3" id="KW-0963">Cytoplasm</keyword>
<dbReference type="SUPFAM" id="SSF51735">
    <property type="entry name" value="NAD(P)-binding Rossmann-fold domains"/>
    <property type="match status" value="1"/>
</dbReference>
<evidence type="ECO:0000256" key="1">
    <source>
        <dbReference type="ARBA" id="ARBA00004496"/>
    </source>
</evidence>
<comment type="subcellular location">
    <subcellularLocation>
        <location evidence="1">Cytoplasm</location>
    </subcellularLocation>
</comment>
<dbReference type="Proteomes" id="UP000242133">
    <property type="component" value="Unassembled WGS sequence"/>
</dbReference>
<dbReference type="Gene3D" id="3.90.180.10">
    <property type="entry name" value="Medium-chain alcohol dehydrogenases, catalytic domain"/>
    <property type="match status" value="1"/>
</dbReference>
<dbReference type="OrthoDB" id="9788224at2"/>
<dbReference type="InterPro" id="IPR020843">
    <property type="entry name" value="ER"/>
</dbReference>
<keyword evidence="5" id="KW-0694">RNA-binding</keyword>
<dbReference type="InterPro" id="IPR013154">
    <property type="entry name" value="ADH-like_N"/>
</dbReference>
<protein>
    <submittedName>
        <fullName evidence="8">NADPH:quinone reductase-like Zn-dependent oxidoreductase</fullName>
    </submittedName>
</protein>
<keyword evidence="9" id="KW-1185">Reference proteome</keyword>
<sequence>MNHIDIPETMTGVVLTGHGGLDKLEFRENLNVPKAGVGEVLIKVGASAINNTDINTRTGWYSKGVTTGTDQGAASGFETASEEDGTWSGKPLSFPRIQGADVCGTIVAVGEAVDRGRIGERVLVRPMQQSPDNPSSYNLITFGSECNGGYAEYAVARSSEVFAVNSRLSDTELASFPCAYSTAEGMLDRAGLKSGERILITGASGGVGSAAIQLAKRRGAEVIGVCGESKFDEVRLLGADQVIPRGQSLLEVLEQDSVQVVADLVAGPQWPELLKVLGRGGRYVASGAIAGPIVELDVRTLYLKDLSFFGSTWQPKRVFENLIGYIERNEIRPVLASTYTLRDVVQAQEDFMAKRFSGKLAIEIGSQVS</sequence>
<evidence type="ECO:0000256" key="3">
    <source>
        <dbReference type="ARBA" id="ARBA00022490"/>
    </source>
</evidence>
<proteinExistence type="predicted"/>
<dbReference type="InterPro" id="IPR002364">
    <property type="entry name" value="Quin_OxRdtase/zeta-crystal_CS"/>
</dbReference>
<accession>A0A2P8EZP6</accession>
<dbReference type="InterPro" id="IPR051603">
    <property type="entry name" value="Zinc-ADH_QOR/CCCR"/>
</dbReference>
<dbReference type="RefSeq" id="WP_106591162.1">
    <property type="nucleotide sequence ID" value="NZ_PYGI01000006.1"/>
</dbReference>
<dbReference type="AlphaFoldDB" id="A0A2P8EZP6"/>
<dbReference type="CDD" id="cd08274">
    <property type="entry name" value="MDR9"/>
    <property type="match status" value="1"/>
</dbReference>
<evidence type="ECO:0000259" key="7">
    <source>
        <dbReference type="SMART" id="SM00829"/>
    </source>
</evidence>
<dbReference type="GO" id="GO:0003723">
    <property type="term" value="F:RNA binding"/>
    <property type="evidence" value="ECO:0007669"/>
    <property type="project" value="UniProtKB-KW"/>
</dbReference>
<dbReference type="Gene3D" id="3.40.50.720">
    <property type="entry name" value="NAD(P)-binding Rossmann-like Domain"/>
    <property type="match status" value="1"/>
</dbReference>
<dbReference type="SMART" id="SM00829">
    <property type="entry name" value="PKS_ER"/>
    <property type="match status" value="1"/>
</dbReference>
<evidence type="ECO:0000256" key="4">
    <source>
        <dbReference type="ARBA" id="ARBA00022857"/>
    </source>
</evidence>
<evidence type="ECO:0000313" key="8">
    <source>
        <dbReference type="EMBL" id="PSL14948.1"/>
    </source>
</evidence>
<organism evidence="8 9">
    <name type="scientific">Marinobacterium halophilum</name>
    <dbReference type="NCBI Taxonomy" id="267374"/>
    <lineage>
        <taxon>Bacteria</taxon>
        <taxon>Pseudomonadati</taxon>
        <taxon>Pseudomonadota</taxon>
        <taxon>Gammaproteobacteria</taxon>
        <taxon>Oceanospirillales</taxon>
        <taxon>Oceanospirillaceae</taxon>
        <taxon>Marinobacterium</taxon>
    </lineage>
</organism>
<dbReference type="GO" id="GO:0008270">
    <property type="term" value="F:zinc ion binding"/>
    <property type="evidence" value="ECO:0007669"/>
    <property type="project" value="InterPro"/>
</dbReference>
<dbReference type="SUPFAM" id="SSF50129">
    <property type="entry name" value="GroES-like"/>
    <property type="match status" value="1"/>
</dbReference>
<dbReference type="GO" id="GO:0005737">
    <property type="term" value="C:cytoplasm"/>
    <property type="evidence" value="ECO:0007669"/>
    <property type="project" value="UniProtKB-SubCell"/>
</dbReference>
<dbReference type="GO" id="GO:0016491">
    <property type="term" value="F:oxidoreductase activity"/>
    <property type="evidence" value="ECO:0007669"/>
    <property type="project" value="InterPro"/>
</dbReference>
<dbReference type="Pfam" id="PF08240">
    <property type="entry name" value="ADH_N"/>
    <property type="match status" value="1"/>
</dbReference>
<comment type="caution">
    <text evidence="8">The sequence shown here is derived from an EMBL/GenBank/DDBJ whole genome shotgun (WGS) entry which is preliminary data.</text>
</comment>
<comment type="subunit">
    <text evidence="2">Homotetramer.</text>
</comment>
<dbReference type="PROSITE" id="PS01162">
    <property type="entry name" value="QOR_ZETA_CRYSTAL"/>
    <property type="match status" value="1"/>
</dbReference>
<evidence type="ECO:0000256" key="5">
    <source>
        <dbReference type="ARBA" id="ARBA00022884"/>
    </source>
</evidence>
<dbReference type="EMBL" id="PYGI01000006">
    <property type="protein sequence ID" value="PSL14948.1"/>
    <property type="molecule type" value="Genomic_DNA"/>
</dbReference>
<dbReference type="Pfam" id="PF00107">
    <property type="entry name" value="ADH_zinc_N"/>
    <property type="match status" value="1"/>
</dbReference>
<evidence type="ECO:0000256" key="6">
    <source>
        <dbReference type="ARBA" id="ARBA00022990"/>
    </source>
</evidence>
<feature type="domain" description="Enoyl reductase (ER)" evidence="7">
    <location>
        <begin position="19"/>
        <end position="362"/>
    </location>
</feature>
<evidence type="ECO:0000256" key="2">
    <source>
        <dbReference type="ARBA" id="ARBA00011881"/>
    </source>
</evidence>
<gene>
    <name evidence="8" type="ORF">CLV44_106128</name>
</gene>
<name>A0A2P8EZP6_9GAMM</name>
<keyword evidence="6" id="KW-0007">Acetylation</keyword>
<dbReference type="PANTHER" id="PTHR44154:SF1">
    <property type="entry name" value="QUINONE OXIDOREDUCTASE"/>
    <property type="match status" value="1"/>
</dbReference>
<dbReference type="InterPro" id="IPR013149">
    <property type="entry name" value="ADH-like_C"/>
</dbReference>
<reference evidence="8 9" key="1">
    <citation type="submission" date="2018-03" db="EMBL/GenBank/DDBJ databases">
        <title>Genomic Encyclopedia of Archaeal and Bacterial Type Strains, Phase II (KMG-II): from individual species to whole genera.</title>
        <authorList>
            <person name="Goeker M."/>
        </authorList>
    </citation>
    <scope>NUCLEOTIDE SEQUENCE [LARGE SCALE GENOMIC DNA]</scope>
    <source>
        <strain evidence="8 9">DSM 17586</strain>
    </source>
</reference>
<evidence type="ECO:0000313" key="9">
    <source>
        <dbReference type="Proteomes" id="UP000242133"/>
    </source>
</evidence>
<dbReference type="PANTHER" id="PTHR44154">
    <property type="entry name" value="QUINONE OXIDOREDUCTASE"/>
    <property type="match status" value="1"/>
</dbReference>